<evidence type="ECO:0000313" key="2">
    <source>
        <dbReference type="EMBL" id="MWA07365.1"/>
    </source>
</evidence>
<evidence type="ECO:0000259" key="1">
    <source>
        <dbReference type="Pfam" id="PF00561"/>
    </source>
</evidence>
<dbReference type="EMBL" id="WBMS02000071">
    <property type="protein sequence ID" value="MWA07365.1"/>
    <property type="molecule type" value="Genomic_DNA"/>
</dbReference>
<dbReference type="SUPFAM" id="SSF53474">
    <property type="entry name" value="alpha/beta-Hydrolases"/>
    <property type="match status" value="1"/>
</dbReference>
<dbReference type="PANTHER" id="PTHR43798:SF33">
    <property type="entry name" value="HYDROLASE, PUTATIVE (AFU_ORTHOLOGUE AFUA_2G14860)-RELATED"/>
    <property type="match status" value="1"/>
</dbReference>
<reference evidence="2" key="1">
    <citation type="submission" date="2019-12" db="EMBL/GenBank/DDBJ databases">
        <title>Actinomadura physcomitrii sp. nov., a novel actinomycete isolated from moss [Physcomitrium sphaericum (Ludw) Fuernr].</title>
        <authorList>
            <person name="Zhuang X."/>
        </authorList>
    </citation>
    <scope>NUCLEOTIDE SEQUENCE [LARGE SCALE GENOMIC DNA]</scope>
    <source>
        <strain evidence="2">LD22</strain>
    </source>
</reference>
<organism evidence="2 3">
    <name type="scientific">Actinomadura physcomitrii</name>
    <dbReference type="NCBI Taxonomy" id="2650748"/>
    <lineage>
        <taxon>Bacteria</taxon>
        <taxon>Bacillati</taxon>
        <taxon>Actinomycetota</taxon>
        <taxon>Actinomycetes</taxon>
        <taxon>Streptosporangiales</taxon>
        <taxon>Thermomonosporaceae</taxon>
        <taxon>Actinomadura</taxon>
    </lineage>
</organism>
<dbReference type="InterPro" id="IPR050266">
    <property type="entry name" value="AB_hydrolase_sf"/>
</dbReference>
<dbReference type="GO" id="GO:0016787">
    <property type="term" value="F:hydrolase activity"/>
    <property type="evidence" value="ECO:0007669"/>
    <property type="project" value="UniProtKB-KW"/>
</dbReference>
<dbReference type="AlphaFoldDB" id="A0A6I4MRG6"/>
<evidence type="ECO:0000313" key="3">
    <source>
        <dbReference type="Proteomes" id="UP000462055"/>
    </source>
</evidence>
<dbReference type="Proteomes" id="UP000462055">
    <property type="component" value="Unassembled WGS sequence"/>
</dbReference>
<comment type="caution">
    <text evidence="2">The sequence shown here is derived from an EMBL/GenBank/DDBJ whole genome shotgun (WGS) entry which is preliminary data.</text>
</comment>
<dbReference type="PANTHER" id="PTHR43798">
    <property type="entry name" value="MONOACYLGLYCEROL LIPASE"/>
    <property type="match status" value="1"/>
</dbReference>
<dbReference type="PRINTS" id="PR00412">
    <property type="entry name" value="EPOXHYDRLASE"/>
</dbReference>
<dbReference type="Pfam" id="PF00561">
    <property type="entry name" value="Abhydrolase_1"/>
    <property type="match status" value="1"/>
</dbReference>
<dbReference type="RefSeq" id="WP_151600266.1">
    <property type="nucleotide sequence ID" value="NZ_WBMS02000071.1"/>
</dbReference>
<dbReference type="PRINTS" id="PR00111">
    <property type="entry name" value="ABHYDROLASE"/>
</dbReference>
<sequence>MTLWTDLAGVDYEIRYEQVGPWRTRVLERGHGPALVFLHGTGGHLEAFARNLRALGDRFRVVAYDLPGHGWSTLTGRDLEIADYQEHLLGLLDALRIPAAHLSGESLGGWVAAKFAAAHPERVSSLILNTPGGTMADPAVMERIRSLSQAAADDPSYERIRTRLEWLMADPASVTGELVAIRQSVYAQPGFPDSMRHLLCLQDPQIRRRNLLTDAELDAITAPTLVIWTTDDPSGPPSEGEALAGKINGAQFRLIKDAGHWPQWEQRAVFDALVIDFVTRNTS</sequence>
<keyword evidence="2" id="KW-0378">Hydrolase</keyword>
<keyword evidence="3" id="KW-1185">Reference proteome</keyword>
<dbReference type="InterPro" id="IPR000639">
    <property type="entry name" value="Epox_hydrolase-like"/>
</dbReference>
<dbReference type="GO" id="GO:0016020">
    <property type="term" value="C:membrane"/>
    <property type="evidence" value="ECO:0007669"/>
    <property type="project" value="TreeGrafter"/>
</dbReference>
<dbReference type="InterPro" id="IPR000073">
    <property type="entry name" value="AB_hydrolase_1"/>
</dbReference>
<accession>A0A6I4MRG6</accession>
<proteinExistence type="predicted"/>
<feature type="domain" description="AB hydrolase-1" evidence="1">
    <location>
        <begin position="33"/>
        <end position="265"/>
    </location>
</feature>
<name>A0A6I4MRG6_9ACTN</name>
<protein>
    <submittedName>
        <fullName evidence="2">Alpha/beta fold hydrolase</fullName>
    </submittedName>
</protein>
<gene>
    <name evidence="2" type="ORF">F8568_044985</name>
</gene>
<dbReference type="InterPro" id="IPR029058">
    <property type="entry name" value="AB_hydrolase_fold"/>
</dbReference>
<dbReference type="Gene3D" id="3.40.50.1820">
    <property type="entry name" value="alpha/beta hydrolase"/>
    <property type="match status" value="1"/>
</dbReference>